<keyword evidence="1" id="KW-0812">Transmembrane</keyword>
<gene>
    <name evidence="2" type="ORF">F8388_013764</name>
</gene>
<name>A0A7J6F1Z8_CANSA</name>
<accession>A0A7J6F1Z8</accession>
<keyword evidence="1" id="KW-0472">Membrane</keyword>
<evidence type="ECO:0000256" key="1">
    <source>
        <dbReference type="SAM" id="Phobius"/>
    </source>
</evidence>
<feature type="transmembrane region" description="Helical" evidence="1">
    <location>
        <begin position="12"/>
        <end position="35"/>
    </location>
</feature>
<dbReference type="AlphaFoldDB" id="A0A7J6F1Z8"/>
<evidence type="ECO:0000313" key="3">
    <source>
        <dbReference type="Proteomes" id="UP000525078"/>
    </source>
</evidence>
<dbReference type="Proteomes" id="UP000525078">
    <property type="component" value="Unassembled WGS sequence"/>
</dbReference>
<dbReference type="Gene3D" id="3.30.70.20">
    <property type="match status" value="1"/>
</dbReference>
<sequence length="284" mass="32456">MDVPLSGYCGSVLFSNLSVVGVVMVVDGGYGNVLFYNRCTQCGRACPTDVLEMIPWDGCKAKQIASALDLVLSFVVQQVPLNNNANPTPPHTLFLIPRNPASTLAPWQDQNLLVEIELLCSYTSTPIFHHMRSTVDEIVGIRSPFLHLQSKTHLFIKLSIQWKQKLAVLNGLVVLTYHFIFQTFSQPDSHYHNSPDDSHCHINMNDYTYFILYLWDSSIDIITLWMVNDDPRPWIEFTLGNIIIHEHHYVLLFQPTFYKQLIGVAHISLDVNKQTKTKRLKTRD</sequence>
<proteinExistence type="predicted"/>
<reference evidence="2 3" key="1">
    <citation type="journal article" date="2020" name="bioRxiv">
        <title>Sequence and annotation of 42 cannabis genomes reveals extensive copy number variation in cannabinoid synthesis and pathogen resistance genes.</title>
        <authorList>
            <person name="Mckernan K.J."/>
            <person name="Helbert Y."/>
            <person name="Kane L.T."/>
            <person name="Ebling H."/>
            <person name="Zhang L."/>
            <person name="Liu B."/>
            <person name="Eaton Z."/>
            <person name="Mclaughlin S."/>
            <person name="Kingan S."/>
            <person name="Baybayan P."/>
            <person name="Concepcion G."/>
            <person name="Jordan M."/>
            <person name="Riva A."/>
            <person name="Barbazuk W."/>
            <person name="Harkins T."/>
        </authorList>
    </citation>
    <scope>NUCLEOTIDE SEQUENCE [LARGE SCALE GENOMIC DNA]</scope>
    <source>
        <strain evidence="3">cv. Jamaican Lion 4</strain>
        <tissue evidence="2">Leaf</tissue>
    </source>
</reference>
<organism evidence="2 3">
    <name type="scientific">Cannabis sativa</name>
    <name type="common">Hemp</name>
    <name type="synonym">Marijuana</name>
    <dbReference type="NCBI Taxonomy" id="3483"/>
    <lineage>
        <taxon>Eukaryota</taxon>
        <taxon>Viridiplantae</taxon>
        <taxon>Streptophyta</taxon>
        <taxon>Embryophyta</taxon>
        <taxon>Tracheophyta</taxon>
        <taxon>Spermatophyta</taxon>
        <taxon>Magnoliopsida</taxon>
        <taxon>eudicotyledons</taxon>
        <taxon>Gunneridae</taxon>
        <taxon>Pentapetalae</taxon>
        <taxon>rosids</taxon>
        <taxon>fabids</taxon>
        <taxon>Rosales</taxon>
        <taxon>Cannabaceae</taxon>
        <taxon>Cannabis</taxon>
    </lineage>
</organism>
<dbReference type="EMBL" id="JAATIP010000165">
    <property type="protein sequence ID" value="KAF4364733.1"/>
    <property type="molecule type" value="Genomic_DNA"/>
</dbReference>
<comment type="caution">
    <text evidence="2">The sequence shown here is derived from an EMBL/GenBank/DDBJ whole genome shotgun (WGS) entry which is preliminary data.</text>
</comment>
<keyword evidence="1" id="KW-1133">Transmembrane helix</keyword>
<protein>
    <submittedName>
        <fullName evidence="2">Uncharacterized protein</fullName>
    </submittedName>
</protein>
<evidence type="ECO:0000313" key="2">
    <source>
        <dbReference type="EMBL" id="KAF4364733.1"/>
    </source>
</evidence>